<comment type="caution">
    <text evidence="3">The sequence shown here is derived from an EMBL/GenBank/DDBJ whole genome shotgun (WGS) entry which is preliminary data.</text>
</comment>
<organism evidence="3 4">
    <name type="scientific">Lacibacter cauensis</name>
    <dbReference type="NCBI Taxonomy" id="510947"/>
    <lineage>
        <taxon>Bacteria</taxon>
        <taxon>Pseudomonadati</taxon>
        <taxon>Bacteroidota</taxon>
        <taxon>Chitinophagia</taxon>
        <taxon>Chitinophagales</taxon>
        <taxon>Chitinophagaceae</taxon>
        <taxon>Lacibacter</taxon>
    </lineage>
</organism>
<name>A0A562SJG6_9BACT</name>
<dbReference type="SUPFAM" id="SSF53756">
    <property type="entry name" value="UDP-Glycosyltransferase/glycogen phosphorylase"/>
    <property type="match status" value="1"/>
</dbReference>
<keyword evidence="3" id="KW-0808">Transferase</keyword>
<dbReference type="Proteomes" id="UP000316167">
    <property type="component" value="Unassembled WGS sequence"/>
</dbReference>
<dbReference type="InterPro" id="IPR001296">
    <property type="entry name" value="Glyco_trans_1"/>
</dbReference>
<dbReference type="Pfam" id="PF13439">
    <property type="entry name" value="Glyco_transf_4"/>
    <property type="match status" value="1"/>
</dbReference>
<feature type="domain" description="Glycosyl transferase family 1" evidence="1">
    <location>
        <begin position="259"/>
        <end position="414"/>
    </location>
</feature>
<dbReference type="OrthoDB" id="9790710at2"/>
<evidence type="ECO:0000259" key="1">
    <source>
        <dbReference type="Pfam" id="PF00534"/>
    </source>
</evidence>
<dbReference type="InterPro" id="IPR050194">
    <property type="entry name" value="Glycosyltransferase_grp1"/>
</dbReference>
<dbReference type="GO" id="GO:0016757">
    <property type="term" value="F:glycosyltransferase activity"/>
    <property type="evidence" value="ECO:0007669"/>
    <property type="project" value="InterPro"/>
</dbReference>
<dbReference type="InterPro" id="IPR028098">
    <property type="entry name" value="Glyco_trans_4-like_N"/>
</dbReference>
<evidence type="ECO:0000259" key="2">
    <source>
        <dbReference type="Pfam" id="PF13439"/>
    </source>
</evidence>
<gene>
    <name evidence="3" type="ORF">IQ13_2419</name>
</gene>
<dbReference type="Pfam" id="PF00534">
    <property type="entry name" value="Glycos_transf_1"/>
    <property type="match status" value="1"/>
</dbReference>
<dbReference type="AlphaFoldDB" id="A0A562SJG6"/>
<dbReference type="PANTHER" id="PTHR45947:SF3">
    <property type="entry name" value="SULFOQUINOVOSYL TRANSFERASE SQD2"/>
    <property type="match status" value="1"/>
</dbReference>
<dbReference type="EMBL" id="VLLE01000004">
    <property type="protein sequence ID" value="TWI81401.1"/>
    <property type="molecule type" value="Genomic_DNA"/>
</dbReference>
<reference evidence="3 4" key="1">
    <citation type="journal article" date="2015" name="Stand. Genomic Sci.">
        <title>Genomic Encyclopedia of Bacterial and Archaeal Type Strains, Phase III: the genomes of soil and plant-associated and newly described type strains.</title>
        <authorList>
            <person name="Whitman W.B."/>
            <person name="Woyke T."/>
            <person name="Klenk H.P."/>
            <person name="Zhou Y."/>
            <person name="Lilburn T.G."/>
            <person name="Beck B.J."/>
            <person name="De Vos P."/>
            <person name="Vandamme P."/>
            <person name="Eisen J.A."/>
            <person name="Garrity G."/>
            <person name="Hugenholtz P."/>
            <person name="Kyrpides N.C."/>
        </authorList>
    </citation>
    <scope>NUCLEOTIDE SEQUENCE [LARGE SCALE GENOMIC DNA]</scope>
    <source>
        <strain evidence="3 4">CGMCC 1.7271</strain>
    </source>
</reference>
<accession>A0A562SJG6</accession>
<dbReference type="RefSeq" id="WP_144886599.1">
    <property type="nucleotide sequence ID" value="NZ_VLLE01000004.1"/>
</dbReference>
<evidence type="ECO:0000313" key="3">
    <source>
        <dbReference type="EMBL" id="TWI81401.1"/>
    </source>
</evidence>
<keyword evidence="4" id="KW-1185">Reference proteome</keyword>
<proteinExistence type="predicted"/>
<dbReference type="PANTHER" id="PTHR45947">
    <property type="entry name" value="SULFOQUINOVOSYL TRANSFERASE SQD2"/>
    <property type="match status" value="1"/>
</dbReference>
<evidence type="ECO:0000313" key="4">
    <source>
        <dbReference type="Proteomes" id="UP000316167"/>
    </source>
</evidence>
<feature type="domain" description="Glycosyltransferase subfamily 4-like N-terminal" evidence="2">
    <location>
        <begin position="17"/>
        <end position="130"/>
    </location>
</feature>
<dbReference type="Gene3D" id="3.40.50.2000">
    <property type="entry name" value="Glycogen Phosphorylase B"/>
    <property type="match status" value="3"/>
</dbReference>
<sequence length="441" mass="48692">MKVIEILNHFLPQQTAGTEVYTWAFSKQLQQQGVDVQVLIPHYGKTVDADYVYDGLAVHQYAEPSVVDRSLIMGFRAPDGLKHFVAYLQKEQPDLVHFHELAGSNGITLQHVQAAKAGGAKVIMTFHLAGYSCKTGTLVYKGESLCDGVIDLQKCSTCYLHNRGYATATPFITGASAVLHQLTIDASKWNSKLGTALGTVPIIAKLKSDLHKLVDSCDRVVTITNWYKRVLLANGVEEKKISTILQGLPLATTAVPLKNKSAHQPLRLLFLGRINKFKGLHLLLEALTHIDSALIELSVYGNSDDEAYEHALRASTAQQPNIYWKGKLQQAEVVTTMQQHDVLCLCSTFSEMSPLVIQEAFAAGIPVLASEVYGNAEQLQHGVNGLLFRFNDVASLQAQLIRLLEEEGLYERLQDGVKGPMGFEEVGRRYVELYGEVCAKR</sequence>
<protein>
    <submittedName>
        <fullName evidence="3">Glycosyltransferase involved in cell wall biosynthesis</fullName>
    </submittedName>
</protein>